<dbReference type="CDD" id="cd10801">
    <property type="entry name" value="LamB_YcsF_like_1"/>
    <property type="match status" value="1"/>
</dbReference>
<name>A0ABQ1MVW2_9BACT</name>
<keyword evidence="2" id="KW-1185">Reference proteome</keyword>
<dbReference type="Pfam" id="PF03746">
    <property type="entry name" value="LamB_YcsF"/>
    <property type="match status" value="1"/>
</dbReference>
<evidence type="ECO:0000313" key="1">
    <source>
        <dbReference type="EMBL" id="GGC47966.1"/>
    </source>
</evidence>
<gene>
    <name evidence="1" type="ORF">GCM10010993_28090</name>
</gene>
<dbReference type="NCBIfam" id="NF003816">
    <property type="entry name" value="PRK05406.1-5"/>
    <property type="match status" value="1"/>
</dbReference>
<accession>A0ABQ1MVW2</accession>
<dbReference type="Proteomes" id="UP000635885">
    <property type="component" value="Unassembled WGS sequence"/>
</dbReference>
<dbReference type="RefSeq" id="WP_229744503.1">
    <property type="nucleotide sequence ID" value="NZ_BMFD01000011.1"/>
</dbReference>
<dbReference type="SUPFAM" id="SSF88713">
    <property type="entry name" value="Glycoside hydrolase/deacetylase"/>
    <property type="match status" value="1"/>
</dbReference>
<dbReference type="InterPro" id="IPR005501">
    <property type="entry name" value="LamB/YcsF/PxpA-like"/>
</dbReference>
<protein>
    <submittedName>
        <fullName evidence="1">LamB/YcsF family protein</fullName>
    </submittedName>
</protein>
<evidence type="ECO:0000313" key="2">
    <source>
        <dbReference type="Proteomes" id="UP000635885"/>
    </source>
</evidence>
<dbReference type="EMBL" id="BMFD01000011">
    <property type="protein sequence ID" value="GGC47966.1"/>
    <property type="molecule type" value="Genomic_DNA"/>
</dbReference>
<comment type="caution">
    <text evidence="1">The sequence shown here is derived from an EMBL/GenBank/DDBJ whole genome shotgun (WGS) entry which is preliminary data.</text>
</comment>
<organism evidence="1 2">
    <name type="scientific">Belliella aquatica</name>
    <dbReference type="NCBI Taxonomy" id="1323734"/>
    <lineage>
        <taxon>Bacteria</taxon>
        <taxon>Pseudomonadati</taxon>
        <taxon>Bacteroidota</taxon>
        <taxon>Cytophagia</taxon>
        <taxon>Cytophagales</taxon>
        <taxon>Cyclobacteriaceae</taxon>
        <taxon>Belliella</taxon>
    </lineage>
</organism>
<dbReference type="NCBIfam" id="NF003814">
    <property type="entry name" value="PRK05406.1-3"/>
    <property type="match status" value="1"/>
</dbReference>
<proteinExistence type="predicted"/>
<dbReference type="PANTHER" id="PTHR30292:SF0">
    <property type="entry name" value="5-OXOPROLINASE SUBUNIT A"/>
    <property type="match status" value="1"/>
</dbReference>
<dbReference type="Gene3D" id="3.20.20.370">
    <property type="entry name" value="Glycoside hydrolase/deacetylase"/>
    <property type="match status" value="1"/>
</dbReference>
<reference evidence="2" key="1">
    <citation type="journal article" date="2019" name="Int. J. Syst. Evol. Microbiol.">
        <title>The Global Catalogue of Microorganisms (GCM) 10K type strain sequencing project: providing services to taxonomists for standard genome sequencing and annotation.</title>
        <authorList>
            <consortium name="The Broad Institute Genomics Platform"/>
            <consortium name="The Broad Institute Genome Sequencing Center for Infectious Disease"/>
            <person name="Wu L."/>
            <person name="Ma J."/>
        </authorList>
    </citation>
    <scope>NUCLEOTIDE SEQUENCE [LARGE SCALE GENOMIC DNA]</scope>
    <source>
        <strain evidence="2">CGMCC 1.12479</strain>
    </source>
</reference>
<sequence length="242" mass="27072">MSGKTMAMDINCDLGEGMPDDALLMPFLASCNIACGGHFGDRMTMQTAILLAKEHNVNVGAHPSYPDKENFGRKSLNLEFEFLEDSLISQIHDFQEVCLSQNVDFHHIKPHGALYNDLAKDEKLATFFLKLIQKYFQDIPLYCPPNSKIATLAPNYGVKTILEVFADRSYNDNLTLVARSHPKALLTSIEEVEEHLLPMIFEKKIRTISGQLISVEAQTVCVHGDNPSALAILRMIRSNFTS</sequence>
<dbReference type="InterPro" id="IPR011330">
    <property type="entry name" value="Glyco_hydro/deAcase_b/a-brl"/>
</dbReference>
<dbReference type="PANTHER" id="PTHR30292">
    <property type="entry name" value="UNCHARACTERIZED PROTEIN YBGL-RELATED"/>
    <property type="match status" value="1"/>
</dbReference>